<dbReference type="EMBL" id="BMLZ01000056">
    <property type="protein sequence ID" value="GGP31189.1"/>
    <property type="molecule type" value="Genomic_DNA"/>
</dbReference>
<comment type="subunit">
    <text evidence="1">Homodimer.</text>
</comment>
<reference evidence="2" key="4">
    <citation type="submission" date="2023-08" db="EMBL/GenBank/DDBJ databases">
        <authorList>
            <person name="Sun Q."/>
            <person name="Zhou Y."/>
        </authorList>
    </citation>
    <scope>NUCLEOTIDE SEQUENCE</scope>
    <source>
        <strain evidence="3">CGMCC 1.8884</strain>
        <strain evidence="2">CGMCC 1.8885</strain>
    </source>
</reference>
<dbReference type="RefSeq" id="WP_017871818.1">
    <property type="nucleotide sequence ID" value="NZ_BMLZ01000056.1"/>
</dbReference>
<protein>
    <recommendedName>
        <fullName evidence="1">ATP-dependent dethiobiotin synthetase BioD</fullName>
        <ecNumber evidence="1">6.3.3.3</ecNumber>
    </recommendedName>
    <alternativeName>
        <fullName evidence="1">DTB synthetase</fullName>
        <shortName evidence="1">DTBS</shortName>
    </alternativeName>
    <alternativeName>
        <fullName evidence="1">Dethiobiotin synthase</fullName>
    </alternativeName>
</protein>
<comment type="subcellular location">
    <subcellularLocation>
        <location evidence="1">Cytoplasm</location>
    </subcellularLocation>
</comment>
<dbReference type="GeneID" id="59166635"/>
<evidence type="ECO:0000313" key="5">
    <source>
        <dbReference type="Proteomes" id="UP000652720"/>
    </source>
</evidence>
<keyword evidence="1" id="KW-0093">Biotin biosynthesis</keyword>
<dbReference type="EMBL" id="BMMA01000042">
    <property type="protein sequence ID" value="GGI92150.1"/>
    <property type="molecule type" value="Genomic_DNA"/>
</dbReference>
<keyword evidence="1" id="KW-0067">ATP-binding</keyword>
<dbReference type="Pfam" id="PF13500">
    <property type="entry name" value="AAA_26"/>
    <property type="match status" value="1"/>
</dbReference>
<feature type="active site" evidence="1">
    <location>
        <position position="43"/>
    </location>
</feature>
<dbReference type="GO" id="GO:0004141">
    <property type="term" value="F:dethiobiotin synthase activity"/>
    <property type="evidence" value="ECO:0007669"/>
    <property type="project" value="UniProtKB-UniRule"/>
</dbReference>
<keyword evidence="1" id="KW-0479">Metal-binding</keyword>
<dbReference type="PANTHER" id="PTHR43210">
    <property type="entry name" value="DETHIOBIOTIN SYNTHETASE"/>
    <property type="match status" value="1"/>
</dbReference>
<dbReference type="Proteomes" id="UP000652720">
    <property type="component" value="Unassembled WGS sequence"/>
</dbReference>
<comment type="caution">
    <text evidence="2">The sequence shown here is derived from an EMBL/GenBank/DDBJ whole genome shotgun (WGS) entry which is preliminary data.</text>
</comment>
<dbReference type="GO" id="GO:0005737">
    <property type="term" value="C:cytoplasm"/>
    <property type="evidence" value="ECO:0007669"/>
    <property type="project" value="UniProtKB-SubCell"/>
</dbReference>
<keyword evidence="1" id="KW-0436">Ligase</keyword>
<comment type="caution">
    <text evidence="1">Lacks conserved residue(s) required for the propagation of feature annotation.</text>
</comment>
<reference evidence="3" key="1">
    <citation type="journal article" date="2014" name="Int. J. Syst. Evol. Microbiol.">
        <title>Complete genome of a new Firmicutes species belonging to the dominant human colonic microbiota ('Ruminococcus bicirculans') reveals two chromosomes and a selective capacity to utilize plant glucans.</title>
        <authorList>
            <consortium name="NISC Comparative Sequencing Program"/>
            <person name="Wegmann U."/>
            <person name="Louis P."/>
            <person name="Goesmann A."/>
            <person name="Henrissat B."/>
            <person name="Duncan S.H."/>
            <person name="Flint H.J."/>
        </authorList>
    </citation>
    <scope>NUCLEOTIDE SEQUENCE</scope>
    <source>
        <strain evidence="3">CGMCC 1.8884</strain>
    </source>
</reference>
<comment type="similarity">
    <text evidence="1">Belongs to the dethiobiotin synthetase family.</text>
</comment>
<proteinExistence type="inferred from homology"/>
<dbReference type="PIRSF" id="PIRSF006755">
    <property type="entry name" value="DTB_synth"/>
    <property type="match status" value="1"/>
</dbReference>
<dbReference type="GO" id="GO:0000287">
    <property type="term" value="F:magnesium ion binding"/>
    <property type="evidence" value="ECO:0007669"/>
    <property type="project" value="UniProtKB-UniRule"/>
</dbReference>
<keyword evidence="1" id="KW-0460">Magnesium</keyword>
<feature type="binding site" evidence="1">
    <location>
        <position position="27"/>
    </location>
    <ligand>
        <name>Mg(2+)</name>
        <dbReference type="ChEBI" id="CHEBI:18420"/>
    </ligand>
</feature>
<dbReference type="NCBIfam" id="TIGR00347">
    <property type="entry name" value="bioD"/>
    <property type="match status" value="1"/>
</dbReference>
<feature type="binding site" evidence="1">
    <location>
        <position position="55"/>
    </location>
    <ligand>
        <name>Mg(2+)</name>
        <dbReference type="ChEBI" id="CHEBI:18420"/>
    </ligand>
</feature>
<gene>
    <name evidence="1" type="primary">bioD</name>
    <name evidence="3" type="ORF">GCM10008021_28400</name>
    <name evidence="2" type="ORF">GCM10010914_28330</name>
</gene>
<dbReference type="CDD" id="cd03109">
    <property type="entry name" value="DTBS"/>
    <property type="match status" value="1"/>
</dbReference>
<evidence type="ECO:0000313" key="4">
    <source>
        <dbReference type="Proteomes" id="UP000630135"/>
    </source>
</evidence>
<feature type="binding site" evidence="1">
    <location>
        <begin position="113"/>
        <end position="116"/>
    </location>
    <ligand>
        <name>ATP</name>
        <dbReference type="ChEBI" id="CHEBI:30616"/>
    </ligand>
</feature>
<dbReference type="EC" id="6.3.3.3" evidence="1"/>
<dbReference type="GO" id="GO:0005524">
    <property type="term" value="F:ATP binding"/>
    <property type="evidence" value="ECO:0007669"/>
    <property type="project" value="UniProtKB-UniRule"/>
</dbReference>
<feature type="binding site" evidence="1">
    <location>
        <begin position="197"/>
        <end position="199"/>
    </location>
    <ligand>
        <name>ATP</name>
        <dbReference type="ChEBI" id="CHEBI:30616"/>
    </ligand>
</feature>
<dbReference type="SUPFAM" id="SSF52540">
    <property type="entry name" value="P-loop containing nucleoside triphosphate hydrolases"/>
    <property type="match status" value="1"/>
</dbReference>
<comment type="catalytic activity">
    <reaction evidence="1">
        <text>(7R,8S)-7,8-diammoniononanoate + CO2 + ATP = (4R,5S)-dethiobiotin + ADP + phosphate + 3 H(+)</text>
        <dbReference type="Rhea" id="RHEA:15805"/>
        <dbReference type="ChEBI" id="CHEBI:15378"/>
        <dbReference type="ChEBI" id="CHEBI:16526"/>
        <dbReference type="ChEBI" id="CHEBI:30616"/>
        <dbReference type="ChEBI" id="CHEBI:43474"/>
        <dbReference type="ChEBI" id="CHEBI:149469"/>
        <dbReference type="ChEBI" id="CHEBI:149473"/>
        <dbReference type="ChEBI" id="CHEBI:456216"/>
        <dbReference type="EC" id="6.3.3.3"/>
    </reaction>
</comment>
<evidence type="ECO:0000313" key="2">
    <source>
        <dbReference type="EMBL" id="GGI92150.1"/>
    </source>
</evidence>
<dbReference type="PANTHER" id="PTHR43210:SF5">
    <property type="entry name" value="DETHIOBIOTIN SYNTHETASE"/>
    <property type="match status" value="1"/>
</dbReference>
<comment type="cofactor">
    <cofactor evidence="1">
        <name>Mg(2+)</name>
        <dbReference type="ChEBI" id="CHEBI:18420"/>
    </cofactor>
</comment>
<keyword evidence="1" id="KW-0547">Nucleotide-binding</keyword>
<reference evidence="4" key="3">
    <citation type="journal article" date="2019" name="Int. J. Syst. Evol. Microbiol.">
        <title>The Global Catalogue of Microorganisms (GCM) 10K type strain sequencing project: providing services to taxonomists for standard genome sequencing and annotation.</title>
        <authorList>
            <consortium name="The Broad Institute Genomics Platform"/>
            <consortium name="The Broad Institute Genome Sequencing Center for Infectious Disease"/>
            <person name="Wu L."/>
            <person name="Ma J."/>
        </authorList>
    </citation>
    <scope>NUCLEOTIDE SEQUENCE [LARGE SCALE GENOMIC DNA]</scope>
    <source>
        <strain evidence="4">CGMCC 1.8884</strain>
    </source>
</reference>
<dbReference type="Proteomes" id="UP000630135">
    <property type="component" value="Unassembled WGS sequence"/>
</dbReference>
<dbReference type="AlphaFoldDB" id="A0AAV4K7C1"/>
<feature type="binding site" evidence="1">
    <location>
        <position position="47"/>
    </location>
    <ligand>
        <name>substrate</name>
    </ligand>
</feature>
<evidence type="ECO:0000313" key="3">
    <source>
        <dbReference type="EMBL" id="GGP31189.1"/>
    </source>
</evidence>
<dbReference type="Gene3D" id="3.40.50.300">
    <property type="entry name" value="P-loop containing nucleotide triphosphate hydrolases"/>
    <property type="match status" value="1"/>
</dbReference>
<feature type="binding site" evidence="1">
    <location>
        <begin position="23"/>
        <end position="28"/>
    </location>
    <ligand>
        <name>ATP</name>
        <dbReference type="ChEBI" id="CHEBI:30616"/>
    </ligand>
</feature>
<feature type="binding site" evidence="1">
    <location>
        <position position="55"/>
    </location>
    <ligand>
        <name>ATP</name>
        <dbReference type="ChEBI" id="CHEBI:30616"/>
    </ligand>
</feature>
<reference evidence="2" key="2">
    <citation type="journal article" date="2014" name="Int. J. Syst. Evol. Microbiol.">
        <title>Complete genome sequence of Corynebacterium casei LMG S-19264T (=DSM 44701T), isolated from a smear-ripened cheese.</title>
        <authorList>
            <consortium name="US DOE Joint Genome Institute (JGI-PGF)"/>
            <person name="Walter F."/>
            <person name="Albersmeier A."/>
            <person name="Kalinowski J."/>
            <person name="Ruckert C."/>
        </authorList>
    </citation>
    <scope>NUCLEOTIDE SEQUENCE</scope>
    <source>
        <strain evidence="2">CGMCC 1.8885</strain>
    </source>
</reference>
<comment type="pathway">
    <text evidence="1">Cofactor biosynthesis; biotin biosynthesis; biotin from 7,8-diaminononanoate: step 1/2.</text>
</comment>
<organism evidence="2 5">
    <name type="scientific">Deinococcus wulumuqiensis</name>
    <dbReference type="NCBI Taxonomy" id="980427"/>
    <lineage>
        <taxon>Bacteria</taxon>
        <taxon>Thermotogati</taxon>
        <taxon>Deinococcota</taxon>
        <taxon>Deinococci</taxon>
        <taxon>Deinococcales</taxon>
        <taxon>Deinococcaceae</taxon>
        <taxon>Deinococcus</taxon>
    </lineage>
</organism>
<dbReference type="GO" id="GO:0009102">
    <property type="term" value="P:biotin biosynthetic process"/>
    <property type="evidence" value="ECO:0007669"/>
    <property type="project" value="UniProtKB-UniRule"/>
</dbReference>
<feature type="binding site" evidence="1">
    <location>
        <position position="113"/>
    </location>
    <ligand>
        <name>Mg(2+)</name>
        <dbReference type="ChEBI" id="CHEBI:18420"/>
    </ligand>
</feature>
<dbReference type="HAMAP" id="MF_00336">
    <property type="entry name" value="BioD"/>
    <property type="match status" value="1"/>
</dbReference>
<keyword evidence="4" id="KW-1185">Reference proteome</keyword>
<dbReference type="InterPro" id="IPR004472">
    <property type="entry name" value="DTB_synth_BioD"/>
</dbReference>
<keyword evidence="1" id="KW-0963">Cytoplasm</keyword>
<name>A0AAV4K7C1_9DEIO</name>
<comment type="function">
    <text evidence="1">Catalyzes a mechanistically unusual reaction, the ATP-dependent insertion of CO2 between the N7 and N8 nitrogen atoms of 7,8-diaminopelargonic acid (DAPA, also called 7,8-diammoniononanoate) to form a ureido ring.</text>
</comment>
<accession>A0AAV4K7C1</accession>
<sequence length="227" mass="23300">MPGATESGPAAPDTFFVTGTDTGVGKTLVSALLCRAWNAAYWKPLQTGAADGDDDTRTVADLAGLPPQRTFAPARVYQAPASPEWAATLEQTRVGVAEVLACRPKVTGPLVVEGAGGVLVPVNERETMLDLMRDLAAPVIVVARSGLGTVNHTLLTLEALSARGLTVHGVVLSGPPAPHNRAAIERHGGVRVLAEVPPLGEVTAARVAQVAPDLFGARPAASLALSS</sequence>
<evidence type="ECO:0000256" key="1">
    <source>
        <dbReference type="HAMAP-Rule" id="MF_00336"/>
    </source>
</evidence>
<dbReference type="InterPro" id="IPR027417">
    <property type="entry name" value="P-loop_NTPase"/>
</dbReference>